<keyword evidence="2" id="KW-1185">Reference proteome</keyword>
<comment type="caution">
    <text evidence="1">The sequence shown here is derived from an EMBL/GenBank/DDBJ whole genome shotgun (WGS) entry which is preliminary data.</text>
</comment>
<accession>A0ABD0LX78</accession>
<evidence type="ECO:0000313" key="1">
    <source>
        <dbReference type="EMBL" id="KAK7504244.1"/>
    </source>
</evidence>
<name>A0ABD0LX78_9CAEN</name>
<sequence>MAKGVNCAGASQFLTVPQLTMTLGRIMTMFRVLVVAPERGRDATCHASPANQASHSLQTCHESDCHGFLRHMPIDTRRTPKHTPPSGVPQHASLRYLASGVAGVPLLAGHCL</sequence>
<organism evidence="1 2">
    <name type="scientific">Batillaria attramentaria</name>
    <dbReference type="NCBI Taxonomy" id="370345"/>
    <lineage>
        <taxon>Eukaryota</taxon>
        <taxon>Metazoa</taxon>
        <taxon>Spiralia</taxon>
        <taxon>Lophotrochozoa</taxon>
        <taxon>Mollusca</taxon>
        <taxon>Gastropoda</taxon>
        <taxon>Caenogastropoda</taxon>
        <taxon>Sorbeoconcha</taxon>
        <taxon>Cerithioidea</taxon>
        <taxon>Batillariidae</taxon>
        <taxon>Batillaria</taxon>
    </lineage>
</organism>
<proteinExistence type="predicted"/>
<gene>
    <name evidence="1" type="ORF">BaRGS_00004548</name>
</gene>
<dbReference type="Proteomes" id="UP001519460">
    <property type="component" value="Unassembled WGS sequence"/>
</dbReference>
<evidence type="ECO:0000313" key="2">
    <source>
        <dbReference type="Proteomes" id="UP001519460"/>
    </source>
</evidence>
<dbReference type="EMBL" id="JACVVK020000016">
    <property type="protein sequence ID" value="KAK7504244.1"/>
    <property type="molecule type" value="Genomic_DNA"/>
</dbReference>
<reference evidence="1 2" key="1">
    <citation type="journal article" date="2023" name="Sci. Data">
        <title>Genome assembly of the Korean intertidal mud-creeper Batillaria attramentaria.</title>
        <authorList>
            <person name="Patra A.K."/>
            <person name="Ho P.T."/>
            <person name="Jun S."/>
            <person name="Lee S.J."/>
            <person name="Kim Y."/>
            <person name="Won Y.J."/>
        </authorList>
    </citation>
    <scope>NUCLEOTIDE SEQUENCE [LARGE SCALE GENOMIC DNA]</scope>
    <source>
        <strain evidence="1">Wonlab-2016</strain>
    </source>
</reference>
<dbReference type="AlphaFoldDB" id="A0ABD0LX78"/>
<protein>
    <submittedName>
        <fullName evidence="1">Uncharacterized protein</fullName>
    </submittedName>
</protein>